<keyword evidence="3" id="KW-1185">Reference proteome</keyword>
<gene>
    <name evidence="2" type="ORF">K435DRAFT_869879</name>
</gene>
<feature type="compositionally biased region" description="Polar residues" evidence="1">
    <location>
        <begin position="9"/>
        <end position="18"/>
    </location>
</feature>
<accession>A0A4S8L8F1</accession>
<protein>
    <submittedName>
        <fullName evidence="2">Uncharacterized protein</fullName>
    </submittedName>
</protein>
<reference evidence="2 3" key="1">
    <citation type="journal article" date="2019" name="Nat. Ecol. Evol.">
        <title>Megaphylogeny resolves global patterns of mushroom evolution.</title>
        <authorList>
            <person name="Varga T."/>
            <person name="Krizsan K."/>
            <person name="Foldi C."/>
            <person name="Dima B."/>
            <person name="Sanchez-Garcia M."/>
            <person name="Sanchez-Ramirez S."/>
            <person name="Szollosi G.J."/>
            <person name="Szarkandi J.G."/>
            <person name="Papp V."/>
            <person name="Albert L."/>
            <person name="Andreopoulos W."/>
            <person name="Angelini C."/>
            <person name="Antonin V."/>
            <person name="Barry K.W."/>
            <person name="Bougher N.L."/>
            <person name="Buchanan P."/>
            <person name="Buyck B."/>
            <person name="Bense V."/>
            <person name="Catcheside P."/>
            <person name="Chovatia M."/>
            <person name="Cooper J."/>
            <person name="Damon W."/>
            <person name="Desjardin D."/>
            <person name="Finy P."/>
            <person name="Geml J."/>
            <person name="Haridas S."/>
            <person name="Hughes K."/>
            <person name="Justo A."/>
            <person name="Karasinski D."/>
            <person name="Kautmanova I."/>
            <person name="Kiss B."/>
            <person name="Kocsube S."/>
            <person name="Kotiranta H."/>
            <person name="LaButti K.M."/>
            <person name="Lechner B.E."/>
            <person name="Liimatainen K."/>
            <person name="Lipzen A."/>
            <person name="Lukacs Z."/>
            <person name="Mihaltcheva S."/>
            <person name="Morgado L.N."/>
            <person name="Niskanen T."/>
            <person name="Noordeloos M.E."/>
            <person name="Ohm R.A."/>
            <person name="Ortiz-Santana B."/>
            <person name="Ovrebo C."/>
            <person name="Racz N."/>
            <person name="Riley R."/>
            <person name="Savchenko A."/>
            <person name="Shiryaev A."/>
            <person name="Soop K."/>
            <person name="Spirin V."/>
            <person name="Szebenyi C."/>
            <person name="Tomsovsky M."/>
            <person name="Tulloss R.E."/>
            <person name="Uehling J."/>
            <person name="Grigoriev I.V."/>
            <person name="Vagvolgyi C."/>
            <person name="Papp T."/>
            <person name="Martin F.M."/>
            <person name="Miettinen O."/>
            <person name="Hibbett D.S."/>
            <person name="Nagy L.G."/>
        </authorList>
    </citation>
    <scope>NUCLEOTIDE SEQUENCE [LARGE SCALE GENOMIC DNA]</scope>
    <source>
        <strain evidence="2 3">CBS 962.96</strain>
    </source>
</reference>
<feature type="region of interest" description="Disordered" evidence="1">
    <location>
        <begin position="1"/>
        <end position="25"/>
    </location>
</feature>
<dbReference type="EMBL" id="ML179578">
    <property type="protein sequence ID" value="THU84830.1"/>
    <property type="molecule type" value="Genomic_DNA"/>
</dbReference>
<evidence type="ECO:0000256" key="1">
    <source>
        <dbReference type="SAM" id="MobiDB-lite"/>
    </source>
</evidence>
<evidence type="ECO:0000313" key="2">
    <source>
        <dbReference type="EMBL" id="THU84830.1"/>
    </source>
</evidence>
<evidence type="ECO:0000313" key="3">
    <source>
        <dbReference type="Proteomes" id="UP000297245"/>
    </source>
</evidence>
<organism evidence="2 3">
    <name type="scientific">Dendrothele bispora (strain CBS 962.96)</name>
    <dbReference type="NCBI Taxonomy" id="1314807"/>
    <lineage>
        <taxon>Eukaryota</taxon>
        <taxon>Fungi</taxon>
        <taxon>Dikarya</taxon>
        <taxon>Basidiomycota</taxon>
        <taxon>Agaricomycotina</taxon>
        <taxon>Agaricomycetes</taxon>
        <taxon>Agaricomycetidae</taxon>
        <taxon>Agaricales</taxon>
        <taxon>Agaricales incertae sedis</taxon>
        <taxon>Dendrothele</taxon>
    </lineage>
</organism>
<proteinExistence type="predicted"/>
<dbReference type="AlphaFoldDB" id="A0A4S8L8F1"/>
<dbReference type="OrthoDB" id="3223806at2759"/>
<dbReference type="Proteomes" id="UP000297245">
    <property type="component" value="Unassembled WGS sequence"/>
</dbReference>
<sequence length="187" mass="20612">MKRFFDPDSSLNNQTDPQTPVPHSALALNPTMTTVVTNSTMPHPPLIVEVHQSHPPPHSLKNSARLYSTPKPPASLSLRTSLVSEPLVPTNPDTLTSPRAKTVTFTLSPTATVNSVSHMFKKATGIIKRKSTLAPNKSVTMENKKRTLEIVDSVYTPWLSELVKAWNTEDILRNPNSNGRRADEEGQ</sequence>
<name>A0A4S8L8F1_DENBC</name>